<reference evidence="5 6" key="1">
    <citation type="submission" date="2022-12" db="EMBL/GenBank/DDBJ databases">
        <title>Chromosome-scale assembly of the Ensete ventricosum genome.</title>
        <authorList>
            <person name="Dussert Y."/>
            <person name="Stocks J."/>
            <person name="Wendawek A."/>
            <person name="Woldeyes F."/>
            <person name="Nichols R.A."/>
            <person name="Borrell J.S."/>
        </authorList>
    </citation>
    <scope>NUCLEOTIDE SEQUENCE [LARGE SCALE GENOMIC DNA]</scope>
    <source>
        <strain evidence="6">cv. Maze</strain>
        <tissue evidence="5">Seeds</tissue>
    </source>
</reference>
<keyword evidence="2" id="KW-0677">Repeat</keyword>
<proteinExistence type="inferred from homology"/>
<name>A0AAV8QDZ3_ENSVE</name>
<keyword evidence="4" id="KW-1133">Transmembrane helix</keyword>
<feature type="transmembrane region" description="Helical" evidence="4">
    <location>
        <begin position="267"/>
        <end position="285"/>
    </location>
</feature>
<gene>
    <name evidence="5" type="ORF">OPV22_029657</name>
</gene>
<feature type="repeat" description="PPR" evidence="3">
    <location>
        <begin position="301"/>
        <end position="335"/>
    </location>
</feature>
<keyword evidence="6" id="KW-1185">Reference proteome</keyword>
<dbReference type="Gene3D" id="1.25.40.10">
    <property type="entry name" value="Tetratricopeptide repeat domain"/>
    <property type="match status" value="3"/>
</dbReference>
<dbReference type="EMBL" id="JAQQAF010000008">
    <property type="protein sequence ID" value="KAJ8467105.1"/>
    <property type="molecule type" value="Genomic_DNA"/>
</dbReference>
<keyword evidence="4" id="KW-0812">Transmembrane</keyword>
<keyword evidence="4" id="KW-0472">Membrane</keyword>
<comment type="caution">
    <text evidence="5">The sequence shown here is derived from an EMBL/GenBank/DDBJ whole genome shotgun (WGS) entry which is preliminary data.</text>
</comment>
<dbReference type="InterPro" id="IPR044179">
    <property type="entry name" value="PPR5-like"/>
</dbReference>
<dbReference type="AlphaFoldDB" id="A0AAV8QDZ3"/>
<dbReference type="PANTHER" id="PTHR47874">
    <property type="entry name" value="EXPRESSED PROTEIN"/>
    <property type="match status" value="1"/>
</dbReference>
<feature type="transmembrane region" description="Helical" evidence="4">
    <location>
        <begin position="297"/>
        <end position="318"/>
    </location>
</feature>
<accession>A0AAV8QDZ3</accession>
<dbReference type="NCBIfam" id="TIGR00756">
    <property type="entry name" value="PPR"/>
    <property type="match status" value="2"/>
</dbReference>
<dbReference type="InterPro" id="IPR002885">
    <property type="entry name" value="PPR_rpt"/>
</dbReference>
<evidence type="ECO:0000313" key="5">
    <source>
        <dbReference type="EMBL" id="KAJ8467105.1"/>
    </source>
</evidence>
<dbReference type="Pfam" id="PF13041">
    <property type="entry name" value="PPR_2"/>
    <property type="match status" value="2"/>
</dbReference>
<sequence length="554" mass="62392">MTLLHESFAMEARPICLRSPAIAQPFISKSPSPAKQFREHGRLHPKRPSAAMSRMIHLLLLLGCGRLASLQTLLFGSPYNLRLTSATAARGFCSNGISDLRGRILLLSENPASVATEDKEALRSAVSALADQLLALPDGQDLAAPLDSGSFAALLHCSPAGFASVELLSRLKSRPLLALQVFNWRKKLADAGIPMLPEEYSKAITLAGRTKNVDLAAELFSDAIDASLRNACLYNALMSAYMYNGLIEKAVSVFEDLKQDFNCKPTIVTYNILLSVFGRFLLVDHMETVLQAIDDSYLSYTIITYNTAIAAYVTAWMWDKMERMYQSMVEGPIKPDTDTLLLMLRGYAYSSNLEKMEKTYDQIKEMVNDRQTPLIRTMIDAYTKSCHLDRVRKVEALMKLIPEDDYRACLNVRLIRMYAQEGLIEAMEGLISKAFQHNTVVTAVGVMRSIISSYFKSNEVDRLAGFIRQAENAGWRLCRSLYHCKMVMYGQQNRLEEMHGVLDEMENFRFDRTKRTFFILYKGYSNIGRRLEAETVIGMMWKHGYGNPEDACVS</sequence>
<dbReference type="GO" id="GO:0003729">
    <property type="term" value="F:mRNA binding"/>
    <property type="evidence" value="ECO:0007669"/>
    <property type="project" value="InterPro"/>
</dbReference>
<evidence type="ECO:0000256" key="4">
    <source>
        <dbReference type="SAM" id="Phobius"/>
    </source>
</evidence>
<evidence type="ECO:0000256" key="3">
    <source>
        <dbReference type="PROSITE-ProRule" id="PRU00708"/>
    </source>
</evidence>
<evidence type="ECO:0000256" key="1">
    <source>
        <dbReference type="ARBA" id="ARBA00007626"/>
    </source>
</evidence>
<dbReference type="PROSITE" id="PS51375">
    <property type="entry name" value="PPR"/>
    <property type="match status" value="2"/>
</dbReference>
<evidence type="ECO:0000313" key="6">
    <source>
        <dbReference type="Proteomes" id="UP001222027"/>
    </source>
</evidence>
<protein>
    <recommendedName>
        <fullName evidence="7">Pentacotripeptide-repeat region of PRORP domain-containing protein</fullName>
    </recommendedName>
</protein>
<comment type="similarity">
    <text evidence="1">Belongs to the PPR family. P subfamily.</text>
</comment>
<dbReference type="InterPro" id="IPR011990">
    <property type="entry name" value="TPR-like_helical_dom_sf"/>
</dbReference>
<evidence type="ECO:0008006" key="7">
    <source>
        <dbReference type="Google" id="ProtNLM"/>
    </source>
</evidence>
<organism evidence="5 6">
    <name type="scientific">Ensete ventricosum</name>
    <name type="common">Abyssinian banana</name>
    <name type="synonym">Musa ensete</name>
    <dbReference type="NCBI Taxonomy" id="4639"/>
    <lineage>
        <taxon>Eukaryota</taxon>
        <taxon>Viridiplantae</taxon>
        <taxon>Streptophyta</taxon>
        <taxon>Embryophyta</taxon>
        <taxon>Tracheophyta</taxon>
        <taxon>Spermatophyta</taxon>
        <taxon>Magnoliopsida</taxon>
        <taxon>Liliopsida</taxon>
        <taxon>Zingiberales</taxon>
        <taxon>Musaceae</taxon>
        <taxon>Ensete</taxon>
    </lineage>
</organism>
<feature type="repeat" description="PPR" evidence="3">
    <location>
        <begin position="230"/>
        <end position="265"/>
    </location>
</feature>
<dbReference type="PANTHER" id="PTHR47874:SF1">
    <property type="entry name" value="OS05G0407900 PROTEIN"/>
    <property type="match status" value="1"/>
</dbReference>
<dbReference type="Proteomes" id="UP001222027">
    <property type="component" value="Unassembled WGS sequence"/>
</dbReference>
<evidence type="ECO:0000256" key="2">
    <source>
        <dbReference type="ARBA" id="ARBA00022737"/>
    </source>
</evidence>